<dbReference type="Gene3D" id="3.30.40.10">
    <property type="entry name" value="Zinc/RING finger domain, C3HC4 (zinc finger)"/>
    <property type="match status" value="1"/>
</dbReference>
<evidence type="ECO:0000313" key="3">
    <source>
        <dbReference type="Proteomes" id="UP000219167"/>
    </source>
</evidence>
<dbReference type="SUPFAM" id="SSF57850">
    <property type="entry name" value="RING/U-box"/>
    <property type="match status" value="1"/>
</dbReference>
<keyword evidence="3" id="KW-1185">Reference proteome</keyword>
<dbReference type="Proteomes" id="UP000219167">
    <property type="component" value="Unassembled WGS sequence"/>
</dbReference>
<evidence type="ECO:0000259" key="1">
    <source>
        <dbReference type="PROSITE" id="PS50271"/>
    </source>
</evidence>
<dbReference type="OrthoDB" id="120315at2"/>
<name>A0A285U925_9HYPH</name>
<dbReference type="InterPro" id="IPR013083">
    <property type="entry name" value="Znf_RING/FYVE/PHD"/>
</dbReference>
<dbReference type="Pfam" id="PF02148">
    <property type="entry name" value="zf-UBP"/>
    <property type="match status" value="1"/>
</dbReference>
<accession>A0A285U925</accession>
<gene>
    <name evidence="2" type="ORF">SAMN05892877_103119</name>
</gene>
<reference evidence="2 3" key="1">
    <citation type="submission" date="2017-08" db="EMBL/GenBank/DDBJ databases">
        <authorList>
            <person name="de Groot N.N."/>
        </authorList>
    </citation>
    <scope>NUCLEOTIDE SEQUENCE [LARGE SCALE GENOMIC DNA]</scope>
    <source>
        <strain evidence="2 3">JC85</strain>
    </source>
</reference>
<evidence type="ECO:0000313" key="2">
    <source>
        <dbReference type="EMBL" id="SOC36781.1"/>
    </source>
</evidence>
<keyword evidence="2" id="KW-0378">Hydrolase</keyword>
<dbReference type="RefSeq" id="WP_097136963.1">
    <property type="nucleotide sequence ID" value="NZ_OBQD01000003.1"/>
</dbReference>
<dbReference type="AlphaFoldDB" id="A0A285U925"/>
<feature type="domain" description="UBP-type" evidence="1">
    <location>
        <begin position="2"/>
        <end position="100"/>
    </location>
</feature>
<dbReference type="EMBL" id="OBQD01000003">
    <property type="protein sequence ID" value="SOC36781.1"/>
    <property type="molecule type" value="Genomic_DNA"/>
</dbReference>
<dbReference type="GO" id="GO:0016787">
    <property type="term" value="F:hydrolase activity"/>
    <property type="evidence" value="ECO:0007669"/>
    <property type="project" value="UniProtKB-KW"/>
</dbReference>
<organism evidence="2 3">
    <name type="scientific">Rhizobium subbaraonis</name>
    <dbReference type="NCBI Taxonomy" id="908946"/>
    <lineage>
        <taxon>Bacteria</taxon>
        <taxon>Pseudomonadati</taxon>
        <taxon>Pseudomonadota</taxon>
        <taxon>Alphaproteobacteria</taxon>
        <taxon>Hyphomicrobiales</taxon>
        <taxon>Rhizobiaceae</taxon>
        <taxon>Rhizobium/Agrobacterium group</taxon>
        <taxon>Rhizobium</taxon>
    </lineage>
</organism>
<dbReference type="InterPro" id="IPR001607">
    <property type="entry name" value="Znf_UBP"/>
</dbReference>
<protein>
    <submittedName>
        <fullName evidence="2">Ubiquitin-hydrolase Zn-finger-containing protein</fullName>
    </submittedName>
</protein>
<sequence length="100" mass="11450">MANCSHVRLVRRVRPKTIGCEECLAEGLEWFHLRLCRICGHVGCCDQSIGRHATAHFHETGHQIIEGYDPPEGWGWCYVDEAFVDLPDQTPQIGPIPRYY</sequence>
<dbReference type="GO" id="GO:0008270">
    <property type="term" value="F:zinc ion binding"/>
    <property type="evidence" value="ECO:0007669"/>
    <property type="project" value="InterPro"/>
</dbReference>
<proteinExistence type="predicted"/>
<dbReference type="PROSITE" id="PS50271">
    <property type="entry name" value="ZF_UBP"/>
    <property type="match status" value="1"/>
</dbReference>